<dbReference type="CDD" id="cd03043">
    <property type="entry name" value="GST_N_1"/>
    <property type="match status" value="1"/>
</dbReference>
<feature type="domain" description="GST N-terminal" evidence="1">
    <location>
        <begin position="4"/>
        <end position="84"/>
    </location>
</feature>
<comment type="caution">
    <text evidence="2">The sequence shown here is derived from an EMBL/GenBank/DDBJ whole genome shotgun (WGS) entry which is preliminary data.</text>
</comment>
<dbReference type="InterPro" id="IPR036282">
    <property type="entry name" value="Glutathione-S-Trfase_C_sf"/>
</dbReference>
<evidence type="ECO:0000313" key="3">
    <source>
        <dbReference type="Proteomes" id="UP000662185"/>
    </source>
</evidence>
<dbReference type="PROSITE" id="PS50404">
    <property type="entry name" value="GST_NTER"/>
    <property type="match status" value="1"/>
</dbReference>
<dbReference type="Proteomes" id="UP000662185">
    <property type="component" value="Unassembled WGS sequence"/>
</dbReference>
<dbReference type="InterPro" id="IPR036249">
    <property type="entry name" value="Thioredoxin-like_sf"/>
</dbReference>
<name>A0A926WF00_9NOST</name>
<dbReference type="Pfam" id="PF13409">
    <property type="entry name" value="GST_N_2"/>
    <property type="match status" value="1"/>
</dbReference>
<dbReference type="AlphaFoldDB" id="A0A926WF00"/>
<dbReference type="InterPro" id="IPR004045">
    <property type="entry name" value="Glutathione_S-Trfase_N"/>
</dbReference>
<dbReference type="SFLD" id="SFLDS00019">
    <property type="entry name" value="Glutathione_Transferase_(cytos"/>
    <property type="match status" value="1"/>
</dbReference>
<dbReference type="Gene3D" id="3.40.30.10">
    <property type="entry name" value="Glutaredoxin"/>
    <property type="match status" value="1"/>
</dbReference>
<accession>A0A926WF00</accession>
<proteinExistence type="predicted"/>
<dbReference type="SUPFAM" id="SSF52833">
    <property type="entry name" value="Thioredoxin-like"/>
    <property type="match status" value="1"/>
</dbReference>
<protein>
    <submittedName>
        <fullName evidence="2">Glutathione S-transferase family protein</fullName>
    </submittedName>
</protein>
<dbReference type="GO" id="GO:0004364">
    <property type="term" value="F:glutathione transferase activity"/>
    <property type="evidence" value="ECO:0007669"/>
    <property type="project" value="TreeGrafter"/>
</dbReference>
<evidence type="ECO:0000259" key="1">
    <source>
        <dbReference type="PROSITE" id="PS50404"/>
    </source>
</evidence>
<sequence>MTQLTLVIGNKNYSSWSLRPWLVMKQFGLEFEEIRIPLYTPESTSQLQLYSASGKVPVLLHDQVTVWDSLAICEYLAETFSHLPCWPENKLARALARSISAEMHSGFQNLRQNMPMNCRNKYPGKGLALGVQKDINRITDIWEECQQSFGVNGQFLFGDFTIADAMFAPVVMRFIAYDVALDAISRNYVKAIYELPAMQEWITSAKREMEVISKFEFS</sequence>
<dbReference type="Gene3D" id="1.20.1050.10">
    <property type="match status" value="1"/>
</dbReference>
<dbReference type="CDD" id="cd03194">
    <property type="entry name" value="GST_C_3"/>
    <property type="match status" value="1"/>
</dbReference>
<dbReference type="SUPFAM" id="SSF47616">
    <property type="entry name" value="GST C-terminal domain-like"/>
    <property type="match status" value="1"/>
</dbReference>
<dbReference type="InterPro" id="IPR040079">
    <property type="entry name" value="Glutathione_S-Trfase"/>
</dbReference>
<reference evidence="3" key="1">
    <citation type="journal article" date="2020" name="ISME J.">
        <title>Comparative genomics reveals insights into cyanobacterial evolution and habitat adaptation.</title>
        <authorList>
            <person name="Chen M.Y."/>
            <person name="Teng W.K."/>
            <person name="Zhao L."/>
            <person name="Hu C.X."/>
            <person name="Zhou Y.K."/>
            <person name="Han B.P."/>
            <person name="Song L.R."/>
            <person name="Shu W.S."/>
        </authorList>
    </citation>
    <scope>NUCLEOTIDE SEQUENCE [LARGE SCALE GENOMIC DNA]</scope>
    <source>
        <strain evidence="3">FACHB-251</strain>
    </source>
</reference>
<gene>
    <name evidence="2" type="ORF">H6G06_05435</name>
</gene>
<dbReference type="GO" id="GO:0006749">
    <property type="term" value="P:glutathione metabolic process"/>
    <property type="evidence" value="ECO:0007669"/>
    <property type="project" value="TreeGrafter"/>
</dbReference>
<dbReference type="GO" id="GO:0006559">
    <property type="term" value="P:L-phenylalanine catabolic process"/>
    <property type="evidence" value="ECO:0007669"/>
    <property type="project" value="TreeGrafter"/>
</dbReference>
<evidence type="ECO:0000313" key="2">
    <source>
        <dbReference type="EMBL" id="MBD2292937.1"/>
    </source>
</evidence>
<organism evidence="2 3">
    <name type="scientific">Anabaena sphaerica FACHB-251</name>
    <dbReference type="NCBI Taxonomy" id="2692883"/>
    <lineage>
        <taxon>Bacteria</taxon>
        <taxon>Bacillati</taxon>
        <taxon>Cyanobacteriota</taxon>
        <taxon>Cyanophyceae</taxon>
        <taxon>Nostocales</taxon>
        <taxon>Nostocaceae</taxon>
        <taxon>Anabaena</taxon>
    </lineage>
</organism>
<keyword evidence="3" id="KW-1185">Reference proteome</keyword>
<dbReference type="GO" id="GO:0016034">
    <property type="term" value="F:maleylacetoacetate isomerase activity"/>
    <property type="evidence" value="ECO:0007669"/>
    <property type="project" value="TreeGrafter"/>
</dbReference>
<dbReference type="PANTHER" id="PTHR42673">
    <property type="entry name" value="MALEYLACETOACETATE ISOMERASE"/>
    <property type="match status" value="1"/>
</dbReference>
<dbReference type="PANTHER" id="PTHR42673:SF4">
    <property type="entry name" value="MALEYLACETOACETATE ISOMERASE"/>
    <property type="match status" value="1"/>
</dbReference>
<dbReference type="RefSeq" id="WP_190557806.1">
    <property type="nucleotide sequence ID" value="NZ_JACJQU010000002.1"/>
</dbReference>
<dbReference type="EMBL" id="JACJQU010000002">
    <property type="protein sequence ID" value="MBD2292937.1"/>
    <property type="molecule type" value="Genomic_DNA"/>
</dbReference>